<reference evidence="1" key="1">
    <citation type="submission" date="2019-10" db="EMBL/GenBank/DDBJ databases">
        <authorList>
            <consortium name="DOE Joint Genome Institute"/>
            <person name="Kuo A."/>
            <person name="Miyauchi S."/>
            <person name="Kiss E."/>
            <person name="Drula E."/>
            <person name="Kohler A."/>
            <person name="Sanchez-Garcia M."/>
            <person name="Andreopoulos B."/>
            <person name="Barry K.W."/>
            <person name="Bonito G."/>
            <person name="Buee M."/>
            <person name="Carver A."/>
            <person name="Chen C."/>
            <person name="Cichocki N."/>
            <person name="Clum A."/>
            <person name="Culley D."/>
            <person name="Crous P.W."/>
            <person name="Fauchery L."/>
            <person name="Girlanda M."/>
            <person name="Hayes R."/>
            <person name="Keri Z."/>
            <person name="LaButti K."/>
            <person name="Lipzen A."/>
            <person name="Lombard V."/>
            <person name="Magnuson J."/>
            <person name="Maillard F."/>
            <person name="Morin E."/>
            <person name="Murat C."/>
            <person name="Nolan M."/>
            <person name="Ohm R."/>
            <person name="Pangilinan J."/>
            <person name="Pereira M."/>
            <person name="Perotto S."/>
            <person name="Peter M."/>
            <person name="Riley R."/>
            <person name="Sitrit Y."/>
            <person name="Stielow B."/>
            <person name="Szollosi G."/>
            <person name="Zifcakova L."/>
            <person name="Stursova M."/>
            <person name="Spatafora J.W."/>
            <person name="Tedersoo L."/>
            <person name="Vaario L.-M."/>
            <person name="Yamada A."/>
            <person name="Yan M."/>
            <person name="Wang P."/>
            <person name="Xu J."/>
            <person name="Bruns T."/>
            <person name="Baldrian P."/>
            <person name="Vilgalys R."/>
            <person name="Henrissat B."/>
            <person name="Grigoriev I.V."/>
            <person name="Hibbett D."/>
            <person name="Nagy L.G."/>
            <person name="Martin F.M."/>
        </authorList>
    </citation>
    <scope>NUCLEOTIDE SEQUENCE</scope>
    <source>
        <strain evidence="1">BED1</strain>
    </source>
</reference>
<keyword evidence="2" id="KW-1185">Reference proteome</keyword>
<sequence>MSCNSPEIDSVGGCGMRQCEGSIHTQFYPCMESSWHPGTKYHLFCTGKVIRHTGS</sequence>
<evidence type="ECO:0000313" key="1">
    <source>
        <dbReference type="EMBL" id="KAF8448751.1"/>
    </source>
</evidence>
<reference evidence="1" key="2">
    <citation type="journal article" date="2020" name="Nat. Commun.">
        <title>Large-scale genome sequencing of mycorrhizal fungi provides insights into the early evolution of symbiotic traits.</title>
        <authorList>
            <person name="Miyauchi S."/>
            <person name="Kiss E."/>
            <person name="Kuo A."/>
            <person name="Drula E."/>
            <person name="Kohler A."/>
            <person name="Sanchez-Garcia M."/>
            <person name="Morin E."/>
            <person name="Andreopoulos B."/>
            <person name="Barry K.W."/>
            <person name="Bonito G."/>
            <person name="Buee M."/>
            <person name="Carver A."/>
            <person name="Chen C."/>
            <person name="Cichocki N."/>
            <person name="Clum A."/>
            <person name="Culley D."/>
            <person name="Crous P.W."/>
            <person name="Fauchery L."/>
            <person name="Girlanda M."/>
            <person name="Hayes R.D."/>
            <person name="Keri Z."/>
            <person name="LaButti K."/>
            <person name="Lipzen A."/>
            <person name="Lombard V."/>
            <person name="Magnuson J."/>
            <person name="Maillard F."/>
            <person name="Murat C."/>
            <person name="Nolan M."/>
            <person name="Ohm R.A."/>
            <person name="Pangilinan J."/>
            <person name="Pereira M.F."/>
            <person name="Perotto S."/>
            <person name="Peter M."/>
            <person name="Pfister S."/>
            <person name="Riley R."/>
            <person name="Sitrit Y."/>
            <person name="Stielow J.B."/>
            <person name="Szollosi G."/>
            <person name="Zifcakova L."/>
            <person name="Stursova M."/>
            <person name="Spatafora J.W."/>
            <person name="Tedersoo L."/>
            <person name="Vaario L.M."/>
            <person name="Yamada A."/>
            <person name="Yan M."/>
            <person name="Wang P."/>
            <person name="Xu J."/>
            <person name="Bruns T."/>
            <person name="Baldrian P."/>
            <person name="Vilgalys R."/>
            <person name="Dunand C."/>
            <person name="Henrissat B."/>
            <person name="Grigoriev I.V."/>
            <person name="Hibbett D."/>
            <person name="Nagy L.G."/>
            <person name="Martin F.M."/>
        </authorList>
    </citation>
    <scope>NUCLEOTIDE SEQUENCE</scope>
    <source>
        <strain evidence="1">BED1</strain>
    </source>
</reference>
<accession>A0AAD4C4A4</accession>
<gene>
    <name evidence="1" type="ORF">L210DRAFT_3523040</name>
</gene>
<name>A0AAD4C4A4_BOLED</name>
<dbReference type="AlphaFoldDB" id="A0AAD4C4A4"/>
<organism evidence="1 2">
    <name type="scientific">Boletus edulis BED1</name>
    <dbReference type="NCBI Taxonomy" id="1328754"/>
    <lineage>
        <taxon>Eukaryota</taxon>
        <taxon>Fungi</taxon>
        <taxon>Dikarya</taxon>
        <taxon>Basidiomycota</taxon>
        <taxon>Agaricomycotina</taxon>
        <taxon>Agaricomycetes</taxon>
        <taxon>Agaricomycetidae</taxon>
        <taxon>Boletales</taxon>
        <taxon>Boletineae</taxon>
        <taxon>Boletaceae</taxon>
        <taxon>Boletoideae</taxon>
        <taxon>Boletus</taxon>
    </lineage>
</organism>
<comment type="caution">
    <text evidence="1">The sequence shown here is derived from an EMBL/GenBank/DDBJ whole genome shotgun (WGS) entry which is preliminary data.</text>
</comment>
<evidence type="ECO:0000313" key="2">
    <source>
        <dbReference type="Proteomes" id="UP001194468"/>
    </source>
</evidence>
<dbReference type="Proteomes" id="UP001194468">
    <property type="component" value="Unassembled WGS sequence"/>
</dbReference>
<dbReference type="EMBL" id="WHUW01000003">
    <property type="protein sequence ID" value="KAF8448751.1"/>
    <property type="molecule type" value="Genomic_DNA"/>
</dbReference>
<proteinExistence type="predicted"/>
<protein>
    <submittedName>
        <fullName evidence="1">Uncharacterized protein</fullName>
    </submittedName>
</protein>